<evidence type="ECO:0000313" key="2">
    <source>
        <dbReference type="Proteomes" id="UP000663836"/>
    </source>
</evidence>
<protein>
    <submittedName>
        <fullName evidence="1">Uncharacterized protein</fullName>
    </submittedName>
</protein>
<accession>A0A820H4K9</accession>
<feature type="non-terminal residue" evidence="1">
    <location>
        <position position="1"/>
    </location>
</feature>
<dbReference type="EMBL" id="CAJOBD010032310">
    <property type="protein sequence ID" value="CAF4289086.1"/>
    <property type="molecule type" value="Genomic_DNA"/>
</dbReference>
<reference evidence="1" key="1">
    <citation type="submission" date="2021-02" db="EMBL/GenBank/DDBJ databases">
        <authorList>
            <person name="Nowell W R."/>
        </authorList>
    </citation>
    <scope>NUCLEOTIDE SEQUENCE</scope>
</reference>
<evidence type="ECO:0000313" key="1">
    <source>
        <dbReference type="EMBL" id="CAF4289086.1"/>
    </source>
</evidence>
<dbReference type="AlphaFoldDB" id="A0A820H4K9"/>
<dbReference type="Proteomes" id="UP000663836">
    <property type="component" value="Unassembled WGS sequence"/>
</dbReference>
<organism evidence="1 2">
    <name type="scientific">Rotaria sordida</name>
    <dbReference type="NCBI Taxonomy" id="392033"/>
    <lineage>
        <taxon>Eukaryota</taxon>
        <taxon>Metazoa</taxon>
        <taxon>Spiralia</taxon>
        <taxon>Gnathifera</taxon>
        <taxon>Rotifera</taxon>
        <taxon>Eurotatoria</taxon>
        <taxon>Bdelloidea</taxon>
        <taxon>Philodinida</taxon>
        <taxon>Philodinidae</taxon>
        <taxon>Rotaria</taxon>
    </lineage>
</organism>
<proteinExistence type="predicted"/>
<gene>
    <name evidence="1" type="ORF">JBS370_LOCUS40006</name>
</gene>
<feature type="non-terminal residue" evidence="1">
    <location>
        <position position="214"/>
    </location>
</feature>
<name>A0A820H4K9_9BILA</name>
<comment type="caution">
    <text evidence="1">The sequence shown here is derived from an EMBL/GenBank/DDBJ whole genome shotgun (WGS) entry which is preliminary data.</text>
</comment>
<sequence>HILNKYHTNKTFCDKVKTQSSIHILNKYHTNKTFRDKVKTQSNIHILNKYHTNKAFRDEYKERMKIQVSKKYKSNKSIRLKTVERTLNWYRNNNTHKCAVKYRNLYMCNLNRFRQIIREGPDYVCISCRLTLFRNQVMPFVEEKYIKQNMSNETKKHIQSYFDYSWSTEQKWICKLCSDKIKKRQMSSRTIVNKLKVSEVPFELKKLNNLEKHL</sequence>